<evidence type="ECO:0000313" key="3">
    <source>
        <dbReference type="Proteomes" id="UP000186955"/>
    </source>
</evidence>
<dbReference type="AlphaFoldDB" id="A0A1Q5SZP7"/>
<proteinExistence type="predicted"/>
<reference evidence="2 3" key="1">
    <citation type="submission" date="2016-10" db="EMBL/GenBank/DDBJ databases">
        <title>Genome sequence of the ascomycete fungus Penicillium subrubescens.</title>
        <authorList>
            <person name="De Vries R.P."/>
            <person name="Peng M."/>
            <person name="Dilokpimol A."/>
            <person name="Hilden K."/>
            <person name="Makela M.R."/>
            <person name="Grigoriev I."/>
            <person name="Riley R."/>
            <person name="Granchi Z."/>
        </authorList>
    </citation>
    <scope>NUCLEOTIDE SEQUENCE [LARGE SCALE GENOMIC DNA]</scope>
    <source>
        <strain evidence="2 3">CBS 132785</strain>
    </source>
</reference>
<evidence type="ECO:0000256" key="1">
    <source>
        <dbReference type="SAM" id="MobiDB-lite"/>
    </source>
</evidence>
<comment type="caution">
    <text evidence="2">The sequence shown here is derived from an EMBL/GenBank/DDBJ whole genome shotgun (WGS) entry which is preliminary data.</text>
</comment>
<protein>
    <submittedName>
        <fullName evidence="2">Uncharacterized protein</fullName>
    </submittedName>
</protein>
<gene>
    <name evidence="2" type="ORF">PENSUB_12449</name>
</gene>
<accession>A0A1Q5SZP7</accession>
<name>A0A1Q5SZP7_9EURO</name>
<feature type="compositionally biased region" description="Polar residues" evidence="1">
    <location>
        <begin position="234"/>
        <end position="244"/>
    </location>
</feature>
<sequence length="336" mass="35647">MTTNFGSPDSLAELSALVERTVQLPSSAPQREIRGPTEPATDIEIQLIETGRLFRKSNSLPASTQLQRSIPTYYDGFQDALDSLSEQIFIAKAFLEKDYEAIKAREVVPQPTEDVSMSGVDQKTETSPLPLLSTLEQTDLASQPLKVEPTSDENAAAGISAPTEAIPPPQPNEPALKIEEKETGGVAPMDQTLPGGTEGIQFDTVLDEGGAPNSFDLNYDFGNDDMGNQAFLSGTAFGSTTTGPDKQPGASLPPADNATAIPAGGGAFDMELGKADGANPFPDSGTGMDDMMAPGESSFDDLFMESENFGEAAGDLHQLEGDSLMEINELDDSWFN</sequence>
<dbReference type="STRING" id="1316194.A0A1Q5SZP7"/>
<dbReference type="EMBL" id="MNBE01000725">
    <property type="protein sequence ID" value="OKO93386.1"/>
    <property type="molecule type" value="Genomic_DNA"/>
</dbReference>
<feature type="region of interest" description="Disordered" evidence="1">
    <location>
        <begin position="234"/>
        <end position="265"/>
    </location>
</feature>
<organism evidence="2 3">
    <name type="scientific">Penicillium subrubescens</name>
    <dbReference type="NCBI Taxonomy" id="1316194"/>
    <lineage>
        <taxon>Eukaryota</taxon>
        <taxon>Fungi</taxon>
        <taxon>Dikarya</taxon>
        <taxon>Ascomycota</taxon>
        <taxon>Pezizomycotina</taxon>
        <taxon>Eurotiomycetes</taxon>
        <taxon>Eurotiomycetidae</taxon>
        <taxon>Eurotiales</taxon>
        <taxon>Aspergillaceae</taxon>
        <taxon>Penicillium</taxon>
    </lineage>
</organism>
<keyword evidence="3" id="KW-1185">Reference proteome</keyword>
<dbReference type="Proteomes" id="UP000186955">
    <property type="component" value="Unassembled WGS sequence"/>
</dbReference>
<evidence type="ECO:0000313" key="2">
    <source>
        <dbReference type="EMBL" id="OKO93386.1"/>
    </source>
</evidence>